<feature type="compositionally biased region" description="Basic residues" evidence="1">
    <location>
        <begin position="17"/>
        <end position="26"/>
    </location>
</feature>
<organism evidence="2">
    <name type="scientific">Actinomyces succiniciruminis</name>
    <dbReference type="NCBI Taxonomy" id="1522002"/>
    <lineage>
        <taxon>Bacteria</taxon>
        <taxon>Bacillati</taxon>
        <taxon>Actinomycetota</taxon>
        <taxon>Actinomycetes</taxon>
        <taxon>Actinomycetales</taxon>
        <taxon>Actinomycetaceae</taxon>
        <taxon>Actinomyces</taxon>
    </lineage>
</organism>
<sequence>MDRPASFGPPSLYLDRSRRRLRRSNRRNAVQPGERGPSRCIPPAPAGLACPNVRSAARLGPHPGGPAAFTSPHARHATRLRPQTHRQARLEAGPPTTPLPGLLRRFLVCYAASGLTTPVNRLLKEPQVHSRTSSSVVNAQPAHQTPHPVLWLRTSVTVLPQPATTTTPQTGKADLDRPSGAQRRSKWRLTVHTEESGPNSTVRRRAASQHAGLQRHARTENPETRRLHGSPA</sequence>
<feature type="region of interest" description="Disordered" evidence="1">
    <location>
        <begin position="60"/>
        <end position="97"/>
    </location>
</feature>
<accession>A0A1L7RCZ5</accession>
<dbReference type="EMBL" id="LK995523">
    <property type="protein sequence ID" value="CED91791.1"/>
    <property type="molecule type" value="Genomic_DNA"/>
</dbReference>
<feature type="compositionally biased region" description="Low complexity" evidence="1">
    <location>
        <begin position="161"/>
        <end position="170"/>
    </location>
</feature>
<feature type="region of interest" description="Disordered" evidence="1">
    <location>
        <begin position="161"/>
        <end position="232"/>
    </location>
</feature>
<gene>
    <name evidence="2" type="ORF">AAM4_1959</name>
</gene>
<proteinExistence type="predicted"/>
<feature type="region of interest" description="Disordered" evidence="1">
    <location>
        <begin position="1"/>
        <end position="44"/>
    </location>
</feature>
<feature type="compositionally biased region" description="Basic and acidic residues" evidence="1">
    <location>
        <begin position="217"/>
        <end position="226"/>
    </location>
</feature>
<protein>
    <submittedName>
        <fullName evidence="2">Uncharacterized protein</fullName>
    </submittedName>
</protein>
<name>A0A1L7RCZ5_9ACTO</name>
<feature type="compositionally biased region" description="Basic residues" evidence="1">
    <location>
        <begin position="73"/>
        <end position="87"/>
    </location>
</feature>
<evidence type="ECO:0000256" key="1">
    <source>
        <dbReference type="SAM" id="MobiDB-lite"/>
    </source>
</evidence>
<reference evidence="2" key="1">
    <citation type="submission" date="2014-07" db="EMBL/GenBank/DDBJ databases">
        <authorList>
            <person name="Zhang J.E."/>
            <person name="Yang H."/>
            <person name="Guo J."/>
            <person name="Deng Z."/>
            <person name="Luo H."/>
            <person name="Luo M."/>
            <person name="Zhao B."/>
        </authorList>
    </citation>
    <scope>NUCLEOTIDE SEQUENCE</scope>
    <source>
        <strain evidence="2">AM4</strain>
    </source>
</reference>
<dbReference type="AlphaFoldDB" id="A0A1L7RCZ5"/>
<evidence type="ECO:0000313" key="2">
    <source>
        <dbReference type="EMBL" id="CED91791.1"/>
    </source>
</evidence>